<organism evidence="1">
    <name type="scientific">Trepomonas sp. PC1</name>
    <dbReference type="NCBI Taxonomy" id="1076344"/>
    <lineage>
        <taxon>Eukaryota</taxon>
        <taxon>Metamonada</taxon>
        <taxon>Diplomonadida</taxon>
        <taxon>Hexamitidae</taxon>
        <taxon>Hexamitinae</taxon>
        <taxon>Trepomonas</taxon>
    </lineage>
</organism>
<protein>
    <submittedName>
        <fullName evidence="1">Uncharacterized protein</fullName>
    </submittedName>
</protein>
<sequence>CQIKSMKKNNLKTEMQEADNVFTQQEVSSPKTVGVSTQLRSTPSSPQQQLINMFVEMLNKHPISSDFELSLSVTDFVSKMCLADPEDIQSVMVQILKKVVNQSLNFAPDYYARCVIHFQNSCLDRPDFVERLCKNMKNEKKLEPSQVFKKFVKKIILVDNLKPLIEALINSLIVSFQDQKNLELRFLLQFGIMLNPEVIEDEVFANMLGYCLSLIKPITDKNFMASLSFQQAQIVKSIFFDYNSFKPLQTPKNQKVLQQIYTEACQVYPFLQHKSEKKKINQFIDLNEDKISQLTPKIALKPSIETVFAFLQCDEAVLGSQAFTDQLVKLFSNIPMSQIGPLYFSILKYDQCHQLTKQLINLQVMNEWVFINCAELLTQCKLQLNELQLTSDQLKYIFVNILRQSFFQTLYQLQDETLETEFHQIYAQINQNNFNLSMQIITDLMKSIKFEYFNDQDAAQFQFQLLNIFEVNALKVLQAVVKWFPAQINIKQFFVDIQFQVGCQLFDLELKDVPVKSKQYQLVKMIKQMKKNKSNITALLEKQITRMVFDVVQNLLVKEEIDDEFAAQVIIWLLENQKIDRKICKEIALQKLISGMDWAGEVVRVLGW</sequence>
<dbReference type="EMBL" id="GDID01006546">
    <property type="protein sequence ID" value="JAP90060.1"/>
    <property type="molecule type" value="Transcribed_RNA"/>
</dbReference>
<accession>A0A146JZD9</accession>
<evidence type="ECO:0000313" key="1">
    <source>
        <dbReference type="EMBL" id="JAP90060.1"/>
    </source>
</evidence>
<dbReference type="AlphaFoldDB" id="A0A146JZD9"/>
<name>A0A146JZD9_9EUKA</name>
<gene>
    <name evidence="1" type="ORF">TPC1_30445</name>
</gene>
<reference evidence="1" key="1">
    <citation type="submission" date="2015-07" db="EMBL/GenBank/DDBJ databases">
        <title>Adaptation to a free-living lifestyle via gene acquisitions in the diplomonad Trepomonas sp. PC1.</title>
        <authorList>
            <person name="Xu F."/>
            <person name="Jerlstrom-Hultqvist J."/>
            <person name="Kolisko M."/>
            <person name="Simpson A.G.B."/>
            <person name="Roger A.J."/>
            <person name="Svard S.G."/>
            <person name="Andersson J.O."/>
        </authorList>
    </citation>
    <scope>NUCLEOTIDE SEQUENCE</scope>
    <source>
        <strain evidence="1">PC1</strain>
    </source>
</reference>
<proteinExistence type="predicted"/>
<feature type="non-terminal residue" evidence="1">
    <location>
        <position position="1"/>
    </location>
</feature>